<protein>
    <submittedName>
        <fullName evidence="1">Uncharacterized protein</fullName>
    </submittedName>
</protein>
<dbReference type="AlphaFoldDB" id="A0A2K3KG96"/>
<evidence type="ECO:0000313" key="2">
    <source>
        <dbReference type="Proteomes" id="UP000236291"/>
    </source>
</evidence>
<dbReference type="Proteomes" id="UP000236291">
    <property type="component" value="Unassembled WGS sequence"/>
</dbReference>
<accession>A0A2K3KG96</accession>
<feature type="non-terminal residue" evidence="1">
    <location>
        <position position="1"/>
    </location>
</feature>
<proteinExistence type="predicted"/>
<gene>
    <name evidence="1" type="ORF">L195_g062536</name>
</gene>
<evidence type="ECO:0000313" key="1">
    <source>
        <dbReference type="EMBL" id="PNX65315.1"/>
    </source>
</evidence>
<reference evidence="1 2" key="1">
    <citation type="journal article" date="2014" name="Am. J. Bot.">
        <title>Genome assembly and annotation for red clover (Trifolium pratense; Fabaceae).</title>
        <authorList>
            <person name="Istvanek J."/>
            <person name="Jaros M."/>
            <person name="Krenek A."/>
            <person name="Repkova J."/>
        </authorList>
    </citation>
    <scope>NUCLEOTIDE SEQUENCE [LARGE SCALE GENOMIC DNA]</scope>
    <source>
        <strain evidence="2">cv. Tatra</strain>
        <tissue evidence="1">Young leaves</tissue>
    </source>
</reference>
<comment type="caution">
    <text evidence="1">The sequence shown here is derived from an EMBL/GenBank/DDBJ whole genome shotgun (WGS) entry which is preliminary data.</text>
</comment>
<reference evidence="1 2" key="2">
    <citation type="journal article" date="2017" name="Front. Plant Sci.">
        <title>Gene Classification and Mining of Molecular Markers Useful in Red Clover (Trifolium pratense) Breeding.</title>
        <authorList>
            <person name="Istvanek J."/>
            <person name="Dluhosova J."/>
            <person name="Dluhos P."/>
            <person name="Patkova L."/>
            <person name="Nedelnik J."/>
            <person name="Repkova J."/>
        </authorList>
    </citation>
    <scope>NUCLEOTIDE SEQUENCE [LARGE SCALE GENOMIC DNA]</scope>
    <source>
        <strain evidence="2">cv. Tatra</strain>
        <tissue evidence="1">Young leaves</tissue>
    </source>
</reference>
<sequence length="48" mass="5353">RLILLIGGSGAQILSQVIPLEEHISCLLLILQSLRKLRIISFGIPRFL</sequence>
<organism evidence="1 2">
    <name type="scientific">Trifolium pratense</name>
    <name type="common">Red clover</name>
    <dbReference type="NCBI Taxonomy" id="57577"/>
    <lineage>
        <taxon>Eukaryota</taxon>
        <taxon>Viridiplantae</taxon>
        <taxon>Streptophyta</taxon>
        <taxon>Embryophyta</taxon>
        <taxon>Tracheophyta</taxon>
        <taxon>Spermatophyta</taxon>
        <taxon>Magnoliopsida</taxon>
        <taxon>eudicotyledons</taxon>
        <taxon>Gunneridae</taxon>
        <taxon>Pentapetalae</taxon>
        <taxon>rosids</taxon>
        <taxon>fabids</taxon>
        <taxon>Fabales</taxon>
        <taxon>Fabaceae</taxon>
        <taxon>Papilionoideae</taxon>
        <taxon>50 kb inversion clade</taxon>
        <taxon>NPAAA clade</taxon>
        <taxon>Hologalegina</taxon>
        <taxon>IRL clade</taxon>
        <taxon>Trifolieae</taxon>
        <taxon>Trifolium</taxon>
    </lineage>
</organism>
<dbReference type="EMBL" id="ASHM01177711">
    <property type="protein sequence ID" value="PNX65315.1"/>
    <property type="molecule type" value="Genomic_DNA"/>
</dbReference>
<name>A0A2K3KG96_TRIPR</name>